<dbReference type="PANTHER" id="PTHR34501:SF9">
    <property type="entry name" value="MAJOR OUTER MEMBRANE PROTEIN P.IA"/>
    <property type="match status" value="1"/>
</dbReference>
<accession>A0ABU5I8K0</accession>
<keyword evidence="3" id="KW-0813">Transport</keyword>
<feature type="chain" id="PRO_5045332702" evidence="11">
    <location>
        <begin position="21"/>
        <end position="359"/>
    </location>
</feature>
<protein>
    <submittedName>
        <fullName evidence="13">Porin</fullName>
    </submittedName>
</protein>
<proteinExistence type="predicted"/>
<dbReference type="RefSeq" id="WP_322464244.1">
    <property type="nucleotide sequence ID" value="NZ_JAXOJX010000002.1"/>
</dbReference>
<keyword evidence="10" id="KW-0998">Cell outer membrane</keyword>
<keyword evidence="14" id="KW-1185">Reference proteome</keyword>
<evidence type="ECO:0000256" key="3">
    <source>
        <dbReference type="ARBA" id="ARBA00022448"/>
    </source>
</evidence>
<evidence type="ECO:0000313" key="13">
    <source>
        <dbReference type="EMBL" id="MDZ5455414.1"/>
    </source>
</evidence>
<dbReference type="PANTHER" id="PTHR34501">
    <property type="entry name" value="PROTEIN YDDL-RELATED"/>
    <property type="match status" value="1"/>
</dbReference>
<feature type="signal peptide" evidence="11">
    <location>
        <begin position="1"/>
        <end position="20"/>
    </location>
</feature>
<keyword evidence="6 11" id="KW-0732">Signal</keyword>
<evidence type="ECO:0000256" key="9">
    <source>
        <dbReference type="ARBA" id="ARBA00023136"/>
    </source>
</evidence>
<evidence type="ECO:0000256" key="1">
    <source>
        <dbReference type="ARBA" id="ARBA00004571"/>
    </source>
</evidence>
<dbReference type="Proteomes" id="UP001293718">
    <property type="component" value="Unassembled WGS sequence"/>
</dbReference>
<evidence type="ECO:0000256" key="5">
    <source>
        <dbReference type="ARBA" id="ARBA00022692"/>
    </source>
</evidence>
<gene>
    <name evidence="13" type="ORF">SM757_02380</name>
</gene>
<keyword evidence="4" id="KW-1134">Transmembrane beta strand</keyword>
<evidence type="ECO:0000256" key="7">
    <source>
        <dbReference type="ARBA" id="ARBA00023065"/>
    </source>
</evidence>
<evidence type="ECO:0000256" key="8">
    <source>
        <dbReference type="ARBA" id="ARBA00023114"/>
    </source>
</evidence>
<dbReference type="InterPro" id="IPR050298">
    <property type="entry name" value="Gram-neg_bact_OMP"/>
</dbReference>
<feature type="domain" description="Porin" evidence="12">
    <location>
        <begin position="7"/>
        <end position="339"/>
    </location>
</feature>
<evidence type="ECO:0000313" key="14">
    <source>
        <dbReference type="Proteomes" id="UP001293718"/>
    </source>
</evidence>
<evidence type="ECO:0000256" key="2">
    <source>
        <dbReference type="ARBA" id="ARBA00011233"/>
    </source>
</evidence>
<evidence type="ECO:0000256" key="10">
    <source>
        <dbReference type="ARBA" id="ARBA00023237"/>
    </source>
</evidence>
<name>A0ABU5I8K0_9BURK</name>
<dbReference type="InterPro" id="IPR033900">
    <property type="entry name" value="Gram_neg_porin_domain"/>
</dbReference>
<dbReference type="InterPro" id="IPR023614">
    <property type="entry name" value="Porin_dom_sf"/>
</dbReference>
<keyword evidence="7" id="KW-0406">Ion transport</keyword>
<dbReference type="Gene3D" id="2.40.160.10">
    <property type="entry name" value="Porin"/>
    <property type="match status" value="1"/>
</dbReference>
<evidence type="ECO:0000256" key="6">
    <source>
        <dbReference type="ARBA" id="ARBA00022729"/>
    </source>
</evidence>
<dbReference type="EMBL" id="JAXOJX010000002">
    <property type="protein sequence ID" value="MDZ5455414.1"/>
    <property type="molecule type" value="Genomic_DNA"/>
</dbReference>
<reference evidence="13 14" key="1">
    <citation type="submission" date="2023-11" db="EMBL/GenBank/DDBJ databases">
        <title>Draft genome of Azohydromonas lata strain H1 (DSM1123), a polyhydroxyalkanoate producer.</title>
        <authorList>
            <person name="Traversa D."/>
            <person name="D'Addabbo P."/>
            <person name="Pazzani C."/>
            <person name="Manzari C."/>
            <person name="Chiara M."/>
            <person name="Scrascia M."/>
        </authorList>
    </citation>
    <scope>NUCLEOTIDE SEQUENCE [LARGE SCALE GENOMIC DNA]</scope>
    <source>
        <strain evidence="13 14">H1</strain>
    </source>
</reference>
<evidence type="ECO:0000256" key="11">
    <source>
        <dbReference type="SAM" id="SignalP"/>
    </source>
</evidence>
<keyword evidence="9" id="KW-0472">Membrane</keyword>
<dbReference type="SUPFAM" id="SSF56935">
    <property type="entry name" value="Porins"/>
    <property type="match status" value="1"/>
</dbReference>
<sequence>MKKSLIALATLGAFAGAASAQSSVTLYGLVDLSVQHVKSGDLSPNAGKSVTKLADGVEWGPGSRWGLRVSEDLGSGLKANVVLESGFSADTGLSTQGGRLFGRQAFISLASTSAGEVRLGRQYTFNDETVALNNPFGNTMFLHTGVKYTVVGGGLPLFIDSPRIDNALQYISPSFGGFRLQGMYGFDEKAQDRYYGLKAVYANGPLNVALAYEQNKLLTAVAGEDKANKTWTLGANYDFGMARVYAGFQQGKDLANSASSGNVLQSGGTLTADKLRTWTVGVGVPVGAFTIGANYVRAKYDDATGVVVGDKTIGRAAVGATYSLSKTTTLFTAYQQATGDLKDNVNEKRGVEIGLRKAF</sequence>
<comment type="subcellular location">
    <subcellularLocation>
        <location evidence="1">Cell outer membrane</location>
        <topology evidence="1">Multi-pass membrane protein</topology>
    </subcellularLocation>
</comment>
<evidence type="ECO:0000256" key="4">
    <source>
        <dbReference type="ARBA" id="ARBA00022452"/>
    </source>
</evidence>
<keyword evidence="8" id="KW-0626">Porin</keyword>
<keyword evidence="5" id="KW-0812">Transmembrane</keyword>
<organism evidence="13 14">
    <name type="scientific">Azohydromonas lata</name>
    <dbReference type="NCBI Taxonomy" id="45677"/>
    <lineage>
        <taxon>Bacteria</taxon>
        <taxon>Pseudomonadati</taxon>
        <taxon>Pseudomonadota</taxon>
        <taxon>Betaproteobacteria</taxon>
        <taxon>Burkholderiales</taxon>
        <taxon>Sphaerotilaceae</taxon>
        <taxon>Azohydromonas</taxon>
    </lineage>
</organism>
<comment type="subunit">
    <text evidence="2">Homotrimer.</text>
</comment>
<dbReference type="Pfam" id="PF13609">
    <property type="entry name" value="Porin_4"/>
    <property type="match status" value="1"/>
</dbReference>
<evidence type="ECO:0000259" key="12">
    <source>
        <dbReference type="Pfam" id="PF13609"/>
    </source>
</evidence>
<comment type="caution">
    <text evidence="13">The sequence shown here is derived from an EMBL/GenBank/DDBJ whole genome shotgun (WGS) entry which is preliminary data.</text>
</comment>
<dbReference type="CDD" id="cd00342">
    <property type="entry name" value="gram_neg_porins"/>
    <property type="match status" value="1"/>
</dbReference>